<dbReference type="InterPro" id="IPR027443">
    <property type="entry name" value="IPNS-like_sf"/>
</dbReference>
<dbReference type="OrthoDB" id="1157001at2"/>
<feature type="domain" description="Aspartyl/asparaginy/proline hydroxylase" evidence="1">
    <location>
        <begin position="85"/>
        <end position="181"/>
    </location>
</feature>
<sequence>MIFTQIYSPKPLLSTKQQTIDLDKVDEAKWLSHVNKRCFDGEWCVLPLRGLAKYKISSPILQAFNFEESANSEEYDNFPILGSLPGIYQFLTSFPCSILSARLMKLNPGSMILPHTDNGLVLTNGQARLHYCLKTDPDVEFVVGGKRLKMSEGELWYINAAAEHAVYHRGHMPRIHLVFDCIVNDWLMAQLQPTTEYENR</sequence>
<dbReference type="AlphaFoldDB" id="A0A2T3J0D2"/>
<accession>A0A2T3J0D2</accession>
<dbReference type="InterPro" id="IPR007803">
    <property type="entry name" value="Asp/Arg/Pro-Hydrxlase"/>
</dbReference>
<comment type="caution">
    <text evidence="2">The sequence shown here is derived from an EMBL/GenBank/DDBJ whole genome shotgun (WGS) entry which is preliminary data.</text>
</comment>
<evidence type="ECO:0000313" key="2">
    <source>
        <dbReference type="EMBL" id="PSU34406.1"/>
    </source>
</evidence>
<evidence type="ECO:0000313" key="3">
    <source>
        <dbReference type="Proteomes" id="UP000241222"/>
    </source>
</evidence>
<dbReference type="Gene3D" id="2.60.120.330">
    <property type="entry name" value="B-lactam Antibiotic, Isopenicillin N Synthase, Chain"/>
    <property type="match status" value="1"/>
</dbReference>
<dbReference type="Pfam" id="PF05118">
    <property type="entry name" value="Asp_Arg_Hydrox"/>
    <property type="match status" value="1"/>
</dbReference>
<reference evidence="2 3" key="1">
    <citation type="submission" date="2018-03" db="EMBL/GenBank/DDBJ databases">
        <title>Whole genome sequencing of Histamine producing bacteria.</title>
        <authorList>
            <person name="Butler K."/>
        </authorList>
    </citation>
    <scope>NUCLEOTIDE SEQUENCE [LARGE SCALE GENOMIC DNA]</scope>
    <source>
        <strain evidence="2 3">JCM 13586</strain>
    </source>
</reference>
<organism evidence="2 3">
    <name type="scientific">Photobacterium lutimaris</name>
    <dbReference type="NCBI Taxonomy" id="388278"/>
    <lineage>
        <taxon>Bacteria</taxon>
        <taxon>Pseudomonadati</taxon>
        <taxon>Pseudomonadota</taxon>
        <taxon>Gammaproteobacteria</taxon>
        <taxon>Vibrionales</taxon>
        <taxon>Vibrionaceae</taxon>
        <taxon>Photobacterium</taxon>
    </lineage>
</organism>
<dbReference type="SUPFAM" id="SSF51197">
    <property type="entry name" value="Clavaminate synthase-like"/>
    <property type="match status" value="1"/>
</dbReference>
<evidence type="ECO:0000259" key="1">
    <source>
        <dbReference type="Pfam" id="PF05118"/>
    </source>
</evidence>
<proteinExistence type="predicted"/>
<dbReference type="Proteomes" id="UP000241222">
    <property type="component" value="Unassembled WGS sequence"/>
</dbReference>
<dbReference type="EMBL" id="PYMH01000003">
    <property type="protein sequence ID" value="PSU34406.1"/>
    <property type="molecule type" value="Genomic_DNA"/>
</dbReference>
<keyword evidence="3" id="KW-1185">Reference proteome</keyword>
<protein>
    <submittedName>
        <fullName evidence="2">Aspartyl beta-hydroxylase</fullName>
    </submittedName>
</protein>
<gene>
    <name evidence="2" type="ORF">C9I99_10555</name>
</gene>
<name>A0A2T3J0D2_9GAMM</name>